<evidence type="ECO:0000256" key="1">
    <source>
        <dbReference type="SAM" id="SignalP"/>
    </source>
</evidence>
<evidence type="ECO:0008006" key="4">
    <source>
        <dbReference type="Google" id="ProtNLM"/>
    </source>
</evidence>
<proteinExistence type="predicted"/>
<feature type="chain" id="PRO_5020810949" description="Cytochrome c domain-containing protein" evidence="1">
    <location>
        <begin position="29"/>
        <end position="387"/>
    </location>
</feature>
<keyword evidence="1" id="KW-0732">Signal</keyword>
<accession>A0A4R2IGP6</accession>
<sequence>MKGATFLARGLAGASLMLCATSGTDVHAADAPSPACVPPTSVASTPEQTAWQLFVAATCPVNASQYPYVTWQTWIEQNQLYGGGAALAAGERPRFHMSPLAALLRAKADAMDKQKKGGGKDAKAGGAHARAALPDVANQNCNSHTWSGRTICEEARLNPDAQQYVVANGLNTRPGQEKFVAAGSVFKFPAPSVEIKADWIQLAGCSNPPQGVHVENVGGTCYALGGIHLISKLVDKWIWATFEPQNATTNPQRCKVLGCNDPWGSSPATSQGASTQLTAPLKALMTQAKLAPEWFNYRLDGVQVDFLDAQGKPTRLGNSIIEGDNAGNPQAMAVSSCITCHDLSSINAKGDEQDPDFIIGTPPALPAGYVPRDFVWSLTLALPPPSN</sequence>
<feature type="signal peptide" evidence="1">
    <location>
        <begin position="1"/>
        <end position="28"/>
    </location>
</feature>
<gene>
    <name evidence="2" type="ORF">EV148_101295</name>
</gene>
<protein>
    <recommendedName>
        <fullName evidence="4">Cytochrome c domain-containing protein</fullName>
    </recommendedName>
</protein>
<dbReference type="AlphaFoldDB" id="A0A4R2IGP6"/>
<organism evidence="2 3">
    <name type="scientific">Dokdonella fugitiva</name>
    <dbReference type="NCBI Taxonomy" id="328517"/>
    <lineage>
        <taxon>Bacteria</taxon>
        <taxon>Pseudomonadati</taxon>
        <taxon>Pseudomonadota</taxon>
        <taxon>Gammaproteobacteria</taxon>
        <taxon>Lysobacterales</taxon>
        <taxon>Rhodanobacteraceae</taxon>
        <taxon>Dokdonella</taxon>
    </lineage>
</organism>
<dbReference type="EMBL" id="SLWQ01000001">
    <property type="protein sequence ID" value="TCO42888.1"/>
    <property type="molecule type" value="Genomic_DNA"/>
</dbReference>
<evidence type="ECO:0000313" key="2">
    <source>
        <dbReference type="EMBL" id="TCO42888.1"/>
    </source>
</evidence>
<name>A0A4R2IGP6_9GAMM</name>
<reference evidence="2 3" key="1">
    <citation type="journal article" date="2015" name="Stand. Genomic Sci.">
        <title>Genomic Encyclopedia of Bacterial and Archaeal Type Strains, Phase III: the genomes of soil and plant-associated and newly described type strains.</title>
        <authorList>
            <person name="Whitman W.B."/>
            <person name="Woyke T."/>
            <person name="Klenk H.P."/>
            <person name="Zhou Y."/>
            <person name="Lilburn T.G."/>
            <person name="Beck B.J."/>
            <person name="De Vos P."/>
            <person name="Vandamme P."/>
            <person name="Eisen J.A."/>
            <person name="Garrity G."/>
            <person name="Hugenholtz P."/>
            <person name="Kyrpides N.C."/>
        </authorList>
    </citation>
    <scope>NUCLEOTIDE SEQUENCE [LARGE SCALE GENOMIC DNA]</scope>
    <source>
        <strain evidence="2 3">A3</strain>
    </source>
</reference>
<dbReference type="RefSeq" id="WP_131992410.1">
    <property type="nucleotide sequence ID" value="NZ_JACGXM010000001.1"/>
</dbReference>
<evidence type="ECO:0000313" key="3">
    <source>
        <dbReference type="Proteomes" id="UP000294862"/>
    </source>
</evidence>
<comment type="caution">
    <text evidence="2">The sequence shown here is derived from an EMBL/GenBank/DDBJ whole genome shotgun (WGS) entry which is preliminary data.</text>
</comment>
<keyword evidence="3" id="KW-1185">Reference proteome</keyword>
<dbReference type="Proteomes" id="UP000294862">
    <property type="component" value="Unassembled WGS sequence"/>
</dbReference>
<dbReference type="OrthoDB" id="280897at2"/>